<gene>
    <name evidence="10" type="ORF">C8D99_11258</name>
</gene>
<evidence type="ECO:0000256" key="2">
    <source>
        <dbReference type="ARBA" id="ARBA00022670"/>
    </source>
</evidence>
<evidence type="ECO:0000256" key="5">
    <source>
        <dbReference type="PIRSR" id="PIRSR615500-1"/>
    </source>
</evidence>
<dbReference type="InterPro" id="IPR023828">
    <property type="entry name" value="Peptidase_S8_Ser-AS"/>
</dbReference>
<comment type="caution">
    <text evidence="10">The sequence shown here is derived from an EMBL/GenBank/DDBJ whole genome shotgun (WGS) entry which is preliminary data.</text>
</comment>
<feature type="active site" description="Charge relay system" evidence="5 6">
    <location>
        <position position="168"/>
    </location>
</feature>
<evidence type="ECO:0000313" key="10">
    <source>
        <dbReference type="EMBL" id="TDY59549.1"/>
    </source>
</evidence>
<dbReference type="GO" id="GO:0006508">
    <property type="term" value="P:proteolysis"/>
    <property type="evidence" value="ECO:0007669"/>
    <property type="project" value="UniProtKB-KW"/>
</dbReference>
<keyword evidence="11" id="KW-1185">Reference proteome</keyword>
<dbReference type="AlphaFoldDB" id="A0A4R8M330"/>
<evidence type="ECO:0000259" key="9">
    <source>
        <dbReference type="Pfam" id="PF22148"/>
    </source>
</evidence>
<feature type="active site" description="Charge relay system" evidence="5 6">
    <location>
        <position position="531"/>
    </location>
</feature>
<protein>
    <submittedName>
        <fullName evidence="10">Subtilase family protein</fullName>
    </submittedName>
</protein>
<dbReference type="InterPro" id="IPR000209">
    <property type="entry name" value="Peptidase_S8/S53_dom"/>
</dbReference>
<keyword evidence="3 6" id="KW-0378">Hydrolase</keyword>
<dbReference type="Pfam" id="PF22148">
    <property type="entry name" value="Fervidolysin_NPro-like"/>
    <property type="match status" value="1"/>
</dbReference>
<accession>A0A4R8M330</accession>
<feature type="domain" description="Peptidase S8/S53" evidence="8">
    <location>
        <begin position="161"/>
        <end position="355"/>
    </location>
</feature>
<dbReference type="InterPro" id="IPR036852">
    <property type="entry name" value="Peptidase_S8/S53_dom_sf"/>
</dbReference>
<evidence type="ECO:0000256" key="1">
    <source>
        <dbReference type="ARBA" id="ARBA00011073"/>
    </source>
</evidence>
<dbReference type="PANTHER" id="PTHR43806:SF11">
    <property type="entry name" value="CEREVISIN-RELATED"/>
    <property type="match status" value="1"/>
</dbReference>
<dbReference type="PANTHER" id="PTHR43806">
    <property type="entry name" value="PEPTIDASE S8"/>
    <property type="match status" value="1"/>
</dbReference>
<dbReference type="SUPFAM" id="SSF52743">
    <property type="entry name" value="Subtilisin-like"/>
    <property type="match status" value="1"/>
</dbReference>
<dbReference type="GO" id="GO:0004252">
    <property type="term" value="F:serine-type endopeptidase activity"/>
    <property type="evidence" value="ECO:0007669"/>
    <property type="project" value="UniProtKB-UniRule"/>
</dbReference>
<reference evidence="10 11" key="1">
    <citation type="submission" date="2019-03" db="EMBL/GenBank/DDBJ databases">
        <title>Genomic Encyclopedia of Type Strains, Phase IV (KMG-IV): sequencing the most valuable type-strain genomes for metagenomic binning, comparative biology and taxonomic classification.</title>
        <authorList>
            <person name="Goeker M."/>
        </authorList>
    </citation>
    <scope>NUCLEOTIDE SEQUENCE [LARGE SCALE GENOMIC DNA]</scope>
    <source>
        <strain evidence="10 11">DSM 25964</strain>
    </source>
</reference>
<name>A0A4R8M330_9BACT</name>
<evidence type="ECO:0000313" key="11">
    <source>
        <dbReference type="Proteomes" id="UP000295066"/>
    </source>
</evidence>
<dbReference type="PRINTS" id="PR00723">
    <property type="entry name" value="SUBTILISIN"/>
</dbReference>
<evidence type="ECO:0000256" key="4">
    <source>
        <dbReference type="ARBA" id="ARBA00022825"/>
    </source>
</evidence>
<feature type="domain" description="Fervidolysin-like N-terminal prodomain" evidence="9">
    <location>
        <begin position="34"/>
        <end position="111"/>
    </location>
</feature>
<organism evidence="10 11">
    <name type="scientific">Aminivibrio pyruvatiphilus</name>
    <dbReference type="NCBI Taxonomy" id="1005740"/>
    <lineage>
        <taxon>Bacteria</taxon>
        <taxon>Thermotogati</taxon>
        <taxon>Synergistota</taxon>
        <taxon>Synergistia</taxon>
        <taxon>Synergistales</taxon>
        <taxon>Aminobacteriaceae</taxon>
        <taxon>Aminivibrio</taxon>
    </lineage>
</organism>
<dbReference type="InterPro" id="IPR023827">
    <property type="entry name" value="Peptidase_S8_Asp-AS"/>
</dbReference>
<dbReference type="Proteomes" id="UP000295066">
    <property type="component" value="Unassembled WGS sequence"/>
</dbReference>
<dbReference type="PROSITE" id="PS51892">
    <property type="entry name" value="SUBTILASE"/>
    <property type="match status" value="1"/>
</dbReference>
<dbReference type="InterPro" id="IPR022398">
    <property type="entry name" value="Peptidase_S8_His-AS"/>
</dbReference>
<keyword evidence="4 6" id="KW-0720">Serine protease</keyword>
<feature type="domain" description="Peptidase S8/S53" evidence="8">
    <location>
        <begin position="518"/>
        <end position="555"/>
    </location>
</feature>
<dbReference type="Pfam" id="PF00082">
    <property type="entry name" value="Peptidase_S8"/>
    <property type="match status" value="2"/>
</dbReference>
<keyword evidence="2 6" id="KW-0645">Protease</keyword>
<comment type="similarity">
    <text evidence="1 6 7">Belongs to the peptidase S8 family.</text>
</comment>
<dbReference type="InterPro" id="IPR015500">
    <property type="entry name" value="Peptidase_S8_subtilisin-rel"/>
</dbReference>
<dbReference type="PROSITE" id="PS00137">
    <property type="entry name" value="SUBTILASE_HIS"/>
    <property type="match status" value="1"/>
</dbReference>
<evidence type="ECO:0000256" key="6">
    <source>
        <dbReference type="PROSITE-ProRule" id="PRU01240"/>
    </source>
</evidence>
<dbReference type="PROSITE" id="PS00136">
    <property type="entry name" value="SUBTILASE_ASP"/>
    <property type="match status" value="1"/>
</dbReference>
<evidence type="ECO:0000256" key="7">
    <source>
        <dbReference type="RuleBase" id="RU003355"/>
    </source>
</evidence>
<feature type="active site" description="Charge relay system" evidence="5 6">
    <location>
        <position position="207"/>
    </location>
</feature>
<dbReference type="RefSeq" id="WP_133957943.1">
    <property type="nucleotide sequence ID" value="NZ_SORI01000012.1"/>
</dbReference>
<dbReference type="Gene3D" id="3.40.50.200">
    <property type="entry name" value="Peptidase S8/S53 domain"/>
    <property type="match status" value="2"/>
</dbReference>
<dbReference type="OrthoDB" id="9798386at2"/>
<dbReference type="EMBL" id="SORI01000012">
    <property type="protein sequence ID" value="TDY59549.1"/>
    <property type="molecule type" value="Genomic_DNA"/>
</dbReference>
<evidence type="ECO:0000259" key="8">
    <source>
        <dbReference type="Pfam" id="PF00082"/>
    </source>
</evidence>
<dbReference type="InterPro" id="IPR054399">
    <property type="entry name" value="Fervidolysin-like_N_prodom"/>
</dbReference>
<sequence length="619" mass="65498">MHRFGKGIGNGLFVGMALAFLLFFAGGAFASIPAGAEYVPGEVLVVFKAGVSSSAPSLAASSVNASYHRVFSALSRASGRQVAFIRSTGKTTEELLARFRNMPEVEAAEPNYIRQISATVPNDTYFGNQWGLQNTGSSGGTAGADISAPEAWDIRRTVTPGKVVAILDTGITMDHPDLQANLWRAADGTSGYDFVNDDDEPEDDNGHGTHVAGIIGAVGNNGLGVSGVAWTVKMIPLKIGDGVGRVYDSAEIAALNWILDKKDSGVDIVAVNASYGGYASSAVQRETISALANKGIIFVASAGNETNDNDSTPSYPACYNLPNIISVASTEKDDTLSDFSNYGKNTVHLAAPGGGILSTHTSYLPASGDLFFDDLQSGEGKWLSDAEAGSVDGWAIGTYGSQQVWLSGYEADNTSWIMAKDPIDLSGTLENTVVLGFPLALDIVENEDFVRLYFSADNGVTWTRVYEISLDTDFDVMDFRLKIPDGFKTSEFLFKIELETGSSGAGLNGVLVGAAGVGVAESRYVSMSGTSMAAPFVTGAVALAASQFPNQSPRTRIIENVDKLDSLRDFTITGGRLNLYKTLYQYREPDGAVEGCAASAVSPWGLLLAVPLLVLFRKK</sequence>
<dbReference type="InterPro" id="IPR050131">
    <property type="entry name" value="Peptidase_S8_subtilisin-like"/>
</dbReference>
<proteinExistence type="inferred from homology"/>
<evidence type="ECO:0000256" key="3">
    <source>
        <dbReference type="ARBA" id="ARBA00022801"/>
    </source>
</evidence>
<dbReference type="PROSITE" id="PS00138">
    <property type="entry name" value="SUBTILASE_SER"/>
    <property type="match status" value="1"/>
</dbReference>